<comment type="pathway">
    <text evidence="1 13">Amino-acid degradation; L-phenylalanine degradation; acetoacetate and fumarate from L-phenylalanine: step 6/6.</text>
</comment>
<dbReference type="OrthoDB" id="9971669at2759"/>
<feature type="binding site" evidence="12">
    <location>
        <position position="233"/>
    </location>
    <ligand>
        <name>Mg(2+)</name>
        <dbReference type="ChEBI" id="CHEBI:18420"/>
    </ligand>
</feature>
<dbReference type="eggNOG" id="KOG2843">
    <property type="taxonomic scope" value="Eukaryota"/>
</dbReference>
<dbReference type="GeneID" id="19972485"/>
<feature type="domain" description="Fumarylacetoacetase N-terminal" evidence="15">
    <location>
        <begin position="17"/>
        <end position="92"/>
    </location>
</feature>
<feature type="binding site" evidence="12">
    <location>
        <position position="229"/>
    </location>
    <ligand>
        <name>Mg(2+)</name>
        <dbReference type="ChEBI" id="CHEBI:18420"/>
    </ligand>
</feature>
<evidence type="ECO:0000259" key="14">
    <source>
        <dbReference type="Pfam" id="PF01557"/>
    </source>
</evidence>
<evidence type="ECO:0000256" key="10">
    <source>
        <dbReference type="PIRSR" id="PIRSR605959-1"/>
    </source>
</evidence>
<gene>
    <name evidence="16" type="ORF">HMPREF1541_05146</name>
</gene>
<evidence type="ECO:0000256" key="9">
    <source>
        <dbReference type="ARBA" id="ARBA00023232"/>
    </source>
</evidence>
<feature type="binding site" evidence="12">
    <location>
        <position position="209"/>
    </location>
    <ligand>
        <name>Mg(2+)</name>
        <dbReference type="ChEBI" id="CHEBI:18420"/>
    </ligand>
</feature>
<feature type="domain" description="Fumarylacetoacetase-like C-terminal" evidence="14">
    <location>
        <begin position="99"/>
        <end position="398"/>
    </location>
</feature>
<dbReference type="InterPro" id="IPR036663">
    <property type="entry name" value="Fumarylacetoacetase_C_sf"/>
</dbReference>
<dbReference type="Proteomes" id="UP000030752">
    <property type="component" value="Unassembled WGS sequence"/>
</dbReference>
<evidence type="ECO:0000256" key="12">
    <source>
        <dbReference type="PIRSR" id="PIRSR605959-3"/>
    </source>
</evidence>
<reference evidence="16 17" key="1">
    <citation type="submission" date="2013-03" db="EMBL/GenBank/DDBJ databases">
        <title>The Genome Sequence of Phialophora europaea CBS 101466.</title>
        <authorList>
            <consortium name="The Broad Institute Genomics Platform"/>
            <person name="Cuomo C."/>
            <person name="de Hoog S."/>
            <person name="Gorbushina A."/>
            <person name="Walker B."/>
            <person name="Young S.K."/>
            <person name="Zeng Q."/>
            <person name="Gargeya S."/>
            <person name="Fitzgerald M."/>
            <person name="Haas B."/>
            <person name="Abouelleil A."/>
            <person name="Allen A.W."/>
            <person name="Alvarado L."/>
            <person name="Arachchi H.M."/>
            <person name="Berlin A.M."/>
            <person name="Chapman S.B."/>
            <person name="Gainer-Dewar J."/>
            <person name="Goldberg J."/>
            <person name="Griggs A."/>
            <person name="Gujja S."/>
            <person name="Hansen M."/>
            <person name="Howarth C."/>
            <person name="Imamovic A."/>
            <person name="Ireland A."/>
            <person name="Larimer J."/>
            <person name="McCowan C."/>
            <person name="Murphy C."/>
            <person name="Pearson M."/>
            <person name="Poon T.W."/>
            <person name="Priest M."/>
            <person name="Roberts A."/>
            <person name="Saif S."/>
            <person name="Shea T."/>
            <person name="Sisk P."/>
            <person name="Sykes S."/>
            <person name="Wortman J."/>
            <person name="Nusbaum C."/>
            <person name="Birren B."/>
        </authorList>
    </citation>
    <scope>NUCLEOTIDE SEQUENCE [LARGE SCALE GENOMIC DNA]</scope>
    <source>
        <strain evidence="16 17">CBS 101466</strain>
    </source>
</reference>
<evidence type="ECO:0000256" key="4">
    <source>
        <dbReference type="ARBA" id="ARBA00022723"/>
    </source>
</evidence>
<dbReference type="InterPro" id="IPR015377">
    <property type="entry name" value="Fumarylacetoacetase_N"/>
</dbReference>
<dbReference type="PANTHER" id="PTHR43069">
    <property type="entry name" value="FUMARYLACETOACETASE"/>
    <property type="match status" value="1"/>
</dbReference>
<dbReference type="AlphaFoldDB" id="W2RWM5"/>
<dbReference type="EMBL" id="KB822720">
    <property type="protein sequence ID" value="ETN40866.1"/>
    <property type="molecule type" value="Genomic_DNA"/>
</dbReference>
<evidence type="ECO:0000256" key="7">
    <source>
        <dbReference type="ARBA" id="ARBA00022842"/>
    </source>
</evidence>
<dbReference type="InParanoid" id="W2RWM5"/>
<dbReference type="Pfam" id="PF01557">
    <property type="entry name" value="FAA_hydrolase"/>
    <property type="match status" value="1"/>
</dbReference>
<dbReference type="HOGENOM" id="CLU_026207_2_0_1"/>
<dbReference type="Gene3D" id="2.30.30.230">
    <property type="entry name" value="Fumarylacetoacetase, N-terminal domain"/>
    <property type="match status" value="1"/>
</dbReference>
<keyword evidence="7 12" id="KW-0460">Magnesium</keyword>
<feature type="binding site" evidence="11">
    <location>
        <position position="327"/>
    </location>
    <ligand>
        <name>substrate</name>
    </ligand>
</feature>
<keyword evidence="5 13" id="KW-0378">Hydrolase</keyword>
<evidence type="ECO:0000256" key="11">
    <source>
        <dbReference type="PIRSR" id="PIRSR605959-2"/>
    </source>
</evidence>
<dbReference type="InterPro" id="IPR036462">
    <property type="entry name" value="Fumarylacetoacetase_N_sf"/>
</dbReference>
<dbReference type="STRING" id="1220924.W2RWM5"/>
<comment type="cofactor">
    <cofactor evidence="13">
        <name>Mg(2+)</name>
        <dbReference type="ChEBI" id="CHEBI:18420"/>
    </cofactor>
    <cofactor evidence="13">
        <name>Ca(2+)</name>
        <dbReference type="ChEBI" id="CHEBI:29108"/>
    </cofactor>
</comment>
<evidence type="ECO:0000256" key="1">
    <source>
        <dbReference type="ARBA" id="ARBA00004782"/>
    </source>
</evidence>
<evidence type="ECO:0000313" key="16">
    <source>
        <dbReference type="EMBL" id="ETN40866.1"/>
    </source>
</evidence>
<evidence type="ECO:0000259" key="15">
    <source>
        <dbReference type="Pfam" id="PF09298"/>
    </source>
</evidence>
<evidence type="ECO:0000256" key="6">
    <source>
        <dbReference type="ARBA" id="ARBA00022837"/>
    </source>
</evidence>
<keyword evidence="9 13" id="KW-0585">Phenylalanine catabolism</keyword>
<feature type="binding site" evidence="12">
    <location>
        <position position="177"/>
    </location>
    <ligand>
        <name>Ca(2+)</name>
        <dbReference type="ChEBI" id="CHEBI:29108"/>
    </ligand>
</feature>
<dbReference type="SUPFAM" id="SSF56529">
    <property type="entry name" value="FAH"/>
    <property type="match status" value="1"/>
</dbReference>
<feature type="binding site" evidence="12">
    <location>
        <position position="100"/>
    </location>
    <ligand>
        <name>Ca(2+)</name>
        <dbReference type="ChEBI" id="CHEBI:29108"/>
    </ligand>
</feature>
<dbReference type="PANTHER" id="PTHR43069:SF2">
    <property type="entry name" value="FUMARYLACETOACETASE"/>
    <property type="match status" value="1"/>
</dbReference>
<dbReference type="GO" id="GO:0046872">
    <property type="term" value="F:metal ion binding"/>
    <property type="evidence" value="ECO:0007669"/>
    <property type="project" value="UniProtKB-UniRule"/>
</dbReference>
<feature type="binding site" evidence="12">
    <location>
        <position position="209"/>
    </location>
    <ligand>
        <name>Ca(2+)</name>
        <dbReference type="ChEBI" id="CHEBI:29108"/>
    </ligand>
</feature>
<dbReference type="Gene3D" id="3.90.850.10">
    <property type="entry name" value="Fumarylacetoacetase-like, C-terminal domain"/>
    <property type="match status" value="1"/>
</dbReference>
<dbReference type="VEuPathDB" id="FungiDB:HMPREF1541_05146"/>
<evidence type="ECO:0000256" key="8">
    <source>
        <dbReference type="ARBA" id="ARBA00022878"/>
    </source>
</evidence>
<dbReference type="RefSeq" id="XP_008717709.1">
    <property type="nucleotide sequence ID" value="XM_008719487.1"/>
</dbReference>
<feature type="binding site" evidence="11">
    <location>
        <position position="102"/>
    </location>
    <ligand>
        <name>substrate</name>
    </ligand>
</feature>
<protein>
    <recommendedName>
        <fullName evidence="3 13">Fumarylacetoacetase</fullName>
        <ecNumber evidence="3 13">3.7.1.2</ecNumber>
    </recommendedName>
    <alternativeName>
        <fullName evidence="13">Fumarylacetoacetate hydrolase</fullName>
    </alternativeName>
</protein>
<dbReference type="Pfam" id="PF09298">
    <property type="entry name" value="FAA_hydrolase_N"/>
    <property type="match status" value="1"/>
</dbReference>
<keyword evidence="4 12" id="KW-0479">Metal-binding</keyword>
<feature type="binding site" evidence="11">
    <location>
        <position position="216"/>
    </location>
    <ligand>
        <name>substrate</name>
    </ligand>
</feature>
<keyword evidence="6 12" id="KW-0106">Calcium</keyword>
<dbReference type="EC" id="3.7.1.2" evidence="3 13"/>
<sequence length="404" mass="44387">MSKGALPFTIHNLPYGAVDLSALFQNGLFDSITGLEQDVFASAKLNAFASLPTASRVQVRAKLVEYLSKVDVAKDAEDPAFHLLTEVQMHFPMHTHNFSDFYCSLEHTKNCTAIFTTNPINPNWFTIPSVYNGRTSSLVISGNPITRPLGVFPQRDVDGKVSTPNFQPETYLDFELEMGVFLSKPIPRGQRLKIDDAKESIFGLVLLNDWSSRNIQFYEMPPLGPFHSKGSGTSISPWIVPIEALEAVACPRHTTQEPAPMSHLNWTDDAKATYNVEVSVKIIRDGQTYTLGNSNLNELHWTPFQQITHLGSAGEGLATGDIFGTGTMSSSRTNEQGEKIGLGCIYERKLQGNTLSTAPADIVDTFLKDGDEVVMEGWAVKPETGEVLYGFGECRGKVLPAVLP</sequence>
<evidence type="ECO:0000313" key="17">
    <source>
        <dbReference type="Proteomes" id="UP000030752"/>
    </source>
</evidence>
<accession>W2RWM5</accession>
<dbReference type="GO" id="GO:0004334">
    <property type="term" value="F:fumarylacetoacetase activity"/>
    <property type="evidence" value="ECO:0007669"/>
    <property type="project" value="UniProtKB-UniRule"/>
</dbReference>
<evidence type="ECO:0000256" key="3">
    <source>
        <dbReference type="ARBA" id="ARBA00012094"/>
    </source>
</evidence>
<feature type="active site" description="Proton acceptor" evidence="10">
    <location>
        <position position="107"/>
    </location>
</feature>
<comment type="similarity">
    <text evidence="2 13">Belongs to the FAH family.</text>
</comment>
<dbReference type="UniPathway" id="UPA00139">
    <property type="reaction ID" value="UER00341"/>
</dbReference>
<dbReference type="SUPFAM" id="SSF63433">
    <property type="entry name" value="Fumarylacetoacetate hydrolase, FAH, N-terminal domain"/>
    <property type="match status" value="1"/>
</dbReference>
<proteinExistence type="inferred from homology"/>
<dbReference type="InterPro" id="IPR005959">
    <property type="entry name" value="Fumarylacetoacetase"/>
</dbReference>
<evidence type="ECO:0000256" key="13">
    <source>
        <dbReference type="RuleBase" id="RU366008"/>
    </source>
</evidence>
<dbReference type="GO" id="GO:1902000">
    <property type="term" value="P:homogentisate catabolic process"/>
    <property type="evidence" value="ECO:0007669"/>
    <property type="project" value="TreeGrafter"/>
</dbReference>
<dbReference type="InterPro" id="IPR011234">
    <property type="entry name" value="Fumarylacetoacetase-like_C"/>
</dbReference>
<keyword evidence="8 13" id="KW-0828">Tyrosine catabolism</keyword>
<keyword evidence="17" id="KW-1185">Reference proteome</keyword>
<feature type="binding site" evidence="12">
    <location>
        <position position="175"/>
    </location>
    <ligand>
        <name>Ca(2+)</name>
        <dbReference type="ChEBI" id="CHEBI:29108"/>
    </ligand>
</feature>
<dbReference type="GO" id="GO:0006572">
    <property type="term" value="P:L-tyrosine catabolic process"/>
    <property type="evidence" value="ECO:0007669"/>
    <property type="project" value="UniProtKB-UniRule"/>
</dbReference>
<comment type="catalytic activity">
    <reaction evidence="13">
        <text>4-fumarylacetoacetate + H2O = acetoacetate + fumarate + H(+)</text>
        <dbReference type="Rhea" id="RHEA:10244"/>
        <dbReference type="ChEBI" id="CHEBI:13705"/>
        <dbReference type="ChEBI" id="CHEBI:15377"/>
        <dbReference type="ChEBI" id="CHEBI:15378"/>
        <dbReference type="ChEBI" id="CHEBI:18034"/>
        <dbReference type="ChEBI" id="CHEBI:29806"/>
        <dbReference type="EC" id="3.7.1.2"/>
    </reaction>
</comment>
<organism evidence="16 17">
    <name type="scientific">Cyphellophora europaea (strain CBS 101466)</name>
    <name type="common">Phialophora europaea</name>
    <dbReference type="NCBI Taxonomy" id="1220924"/>
    <lineage>
        <taxon>Eukaryota</taxon>
        <taxon>Fungi</taxon>
        <taxon>Dikarya</taxon>
        <taxon>Ascomycota</taxon>
        <taxon>Pezizomycotina</taxon>
        <taxon>Eurotiomycetes</taxon>
        <taxon>Chaetothyriomycetidae</taxon>
        <taxon>Chaetothyriales</taxon>
        <taxon>Cyphellophoraceae</taxon>
        <taxon>Cyphellophora</taxon>
    </lineage>
</organism>
<name>W2RWM5_CYPE1</name>
<evidence type="ECO:0000256" key="5">
    <source>
        <dbReference type="ARBA" id="ARBA00022801"/>
    </source>
</evidence>
<dbReference type="GO" id="GO:0006559">
    <property type="term" value="P:L-phenylalanine catabolic process"/>
    <property type="evidence" value="ECO:0007669"/>
    <property type="project" value="UniProtKB-UniRule"/>
</dbReference>
<evidence type="ECO:0000256" key="2">
    <source>
        <dbReference type="ARBA" id="ARBA00010211"/>
    </source>
</evidence>